<dbReference type="EMBL" id="CAMKVN010000191">
    <property type="protein sequence ID" value="CAI2165001.1"/>
    <property type="molecule type" value="Genomic_DNA"/>
</dbReference>
<accession>A0A9W4WQQ5</accession>
<dbReference type="GO" id="GO:0005524">
    <property type="term" value="F:ATP binding"/>
    <property type="evidence" value="ECO:0007669"/>
    <property type="project" value="UniProtKB-KW"/>
</dbReference>
<dbReference type="Proteomes" id="UP001153678">
    <property type="component" value="Unassembled WGS sequence"/>
</dbReference>
<keyword evidence="3" id="KW-1185">Reference proteome</keyword>
<gene>
    <name evidence="2" type="ORF">FWILDA_LOCUS1851</name>
</gene>
<dbReference type="OrthoDB" id="2378942at2759"/>
<organism evidence="2 3">
    <name type="scientific">Funneliformis geosporum</name>
    <dbReference type="NCBI Taxonomy" id="1117311"/>
    <lineage>
        <taxon>Eukaryota</taxon>
        <taxon>Fungi</taxon>
        <taxon>Fungi incertae sedis</taxon>
        <taxon>Mucoromycota</taxon>
        <taxon>Glomeromycotina</taxon>
        <taxon>Glomeromycetes</taxon>
        <taxon>Glomerales</taxon>
        <taxon>Glomeraceae</taxon>
        <taxon>Funneliformis</taxon>
    </lineage>
</organism>
<evidence type="ECO:0000313" key="3">
    <source>
        <dbReference type="Proteomes" id="UP001153678"/>
    </source>
</evidence>
<name>A0A9W4WQQ5_9GLOM</name>
<comment type="caution">
    <text evidence="2">The sequence shown here is derived from an EMBL/GenBank/DDBJ whole genome shotgun (WGS) entry which is preliminary data.</text>
</comment>
<evidence type="ECO:0000313" key="2">
    <source>
        <dbReference type="EMBL" id="CAI2165001.1"/>
    </source>
</evidence>
<dbReference type="PROSITE" id="PS50011">
    <property type="entry name" value="PROTEIN_KINASE_DOM"/>
    <property type="match status" value="2"/>
</dbReference>
<protein>
    <submittedName>
        <fullName evidence="2">19794_t:CDS:1</fullName>
    </submittedName>
</protein>
<dbReference type="InterPro" id="IPR011009">
    <property type="entry name" value="Kinase-like_dom_sf"/>
</dbReference>
<evidence type="ECO:0000259" key="1">
    <source>
        <dbReference type="PROSITE" id="PS50011"/>
    </source>
</evidence>
<dbReference type="InterPro" id="IPR051681">
    <property type="entry name" value="Ser/Thr_Kinases-Pseudokinases"/>
</dbReference>
<dbReference type="AlphaFoldDB" id="A0A9W4WQQ5"/>
<feature type="domain" description="Protein kinase" evidence="1">
    <location>
        <begin position="31"/>
        <end position="302"/>
    </location>
</feature>
<dbReference type="PANTHER" id="PTHR44329">
    <property type="entry name" value="SERINE/THREONINE-PROTEIN KINASE TNNI3K-RELATED"/>
    <property type="match status" value="1"/>
</dbReference>
<dbReference type="InterPro" id="IPR000719">
    <property type="entry name" value="Prot_kinase_dom"/>
</dbReference>
<sequence length="569" mass="66574">MMQQTHDPPSIDEELIKLVDSLMTQDPRHDEIIQEKLSQYELELIEDELHNETTPKFDYGTCMKSKIRVLIKLYDKDQVYEILNELKIYLDCYEQNCSLLIHFYGISKHPENNEYIIVRQYAQCGSLQDYILQNFYRLDWEIKLHLLFYLAEDLKALHNAGYVHWNLHPANILVLDNSLCAMGSFSNCHKAFSLLKDIEVVFEWRSYLSPEYIRNKSHTKSSNIYTFGMIMYTVGVGQIPFEPFKRFEDSQFLALDICQGLRPDISDDVPKIFKELIIKCWDPNPNLRPDISKVYDTLLQWWSSIYHNKCLTPLCLEFLAADNRNYTKSLESIRKPDISRTKDIVFPANGQLEPLELINFVVDNYFEKFINKDELTLMEQLDVDECTQEYLLVLQYADGGNLRDYLDKHFPSLTWDDKIRLAYQITEGIKFLHGENILHRDLHSKNIVIHQGEAKIIDLGIAKSTETETDVHSEVFGMIPYIDPKLLENLSYKHHKSSDIYSLGVLMWELSSGRPPFAKQNEAVLISHLIDDELKDDNNSTSETNDFYEDTSLDLCINFLVYDIDNKQM</sequence>
<reference evidence="2" key="1">
    <citation type="submission" date="2022-08" db="EMBL/GenBank/DDBJ databases">
        <authorList>
            <person name="Kallberg Y."/>
            <person name="Tangrot J."/>
            <person name="Rosling A."/>
        </authorList>
    </citation>
    <scope>NUCLEOTIDE SEQUENCE</scope>
    <source>
        <strain evidence="2">Wild A</strain>
    </source>
</reference>
<dbReference type="Pfam" id="PF00069">
    <property type="entry name" value="Pkinase"/>
    <property type="match status" value="1"/>
</dbReference>
<proteinExistence type="predicted"/>
<feature type="domain" description="Protein kinase" evidence="1">
    <location>
        <begin position="291"/>
        <end position="569"/>
    </location>
</feature>
<dbReference type="Pfam" id="PF07714">
    <property type="entry name" value="PK_Tyr_Ser-Thr"/>
    <property type="match status" value="1"/>
</dbReference>
<dbReference type="InterPro" id="IPR001245">
    <property type="entry name" value="Ser-Thr/Tyr_kinase_cat_dom"/>
</dbReference>
<dbReference type="Gene3D" id="1.10.510.10">
    <property type="entry name" value="Transferase(Phosphotransferase) domain 1"/>
    <property type="match status" value="2"/>
</dbReference>
<dbReference type="GO" id="GO:0004674">
    <property type="term" value="F:protein serine/threonine kinase activity"/>
    <property type="evidence" value="ECO:0007669"/>
    <property type="project" value="TreeGrafter"/>
</dbReference>
<dbReference type="SUPFAM" id="SSF56112">
    <property type="entry name" value="Protein kinase-like (PK-like)"/>
    <property type="match status" value="2"/>
</dbReference>